<organism evidence="1 2">
    <name type="scientific">Parasitella parasitica</name>
    <dbReference type="NCBI Taxonomy" id="35722"/>
    <lineage>
        <taxon>Eukaryota</taxon>
        <taxon>Fungi</taxon>
        <taxon>Fungi incertae sedis</taxon>
        <taxon>Mucoromycota</taxon>
        <taxon>Mucoromycotina</taxon>
        <taxon>Mucoromycetes</taxon>
        <taxon>Mucorales</taxon>
        <taxon>Mucorineae</taxon>
        <taxon>Mucoraceae</taxon>
        <taxon>Parasitella</taxon>
    </lineage>
</organism>
<keyword evidence="2" id="KW-1185">Reference proteome</keyword>
<evidence type="ECO:0000313" key="1">
    <source>
        <dbReference type="EMBL" id="CEP17138.1"/>
    </source>
</evidence>
<proteinExistence type="predicted"/>
<evidence type="ECO:0008006" key="3">
    <source>
        <dbReference type="Google" id="ProtNLM"/>
    </source>
</evidence>
<dbReference type="Proteomes" id="UP000054107">
    <property type="component" value="Unassembled WGS sequence"/>
</dbReference>
<dbReference type="EMBL" id="LN733615">
    <property type="protein sequence ID" value="CEP17138.1"/>
    <property type="molecule type" value="Genomic_DNA"/>
</dbReference>
<gene>
    <name evidence="1" type="primary">PARPA_11431.1 scaffold 44122</name>
</gene>
<dbReference type="OrthoDB" id="2449454at2759"/>
<dbReference type="AlphaFoldDB" id="A0A0B7NP47"/>
<evidence type="ECO:0000313" key="2">
    <source>
        <dbReference type="Proteomes" id="UP000054107"/>
    </source>
</evidence>
<dbReference type="STRING" id="35722.A0A0B7NP47"/>
<reference evidence="1 2" key="1">
    <citation type="submission" date="2014-09" db="EMBL/GenBank/DDBJ databases">
        <authorList>
            <person name="Ellenberger Sabrina"/>
        </authorList>
    </citation>
    <scope>NUCLEOTIDE SEQUENCE [LARGE SCALE GENOMIC DNA]</scope>
    <source>
        <strain evidence="1 2">CBS 412.66</strain>
    </source>
</reference>
<name>A0A0B7NP47_9FUNG</name>
<protein>
    <recommendedName>
        <fullName evidence="3">Ndc10 domain-containing protein</fullName>
    </recommendedName>
</protein>
<sequence>MEAKSLGTPIDSIKKGGGWKDRLGRLETHYLGKCRPSLLVVWLVFWNKPLVLERNRVDQPIELQRKIFPWIEEYFGGSNTNWKKKCLDEMNQIDENEFIKEDAASRQLSEKAKGKQ</sequence>
<accession>A0A0B7NP47</accession>
<dbReference type="InterPro" id="IPR038279">
    <property type="entry name" value="Ndc10_dom2_sf"/>
</dbReference>
<dbReference type="Gene3D" id="1.10.443.20">
    <property type="entry name" value="Centromere DNA-binding protein complex CBF3 subunit, domain 2"/>
    <property type="match status" value="1"/>
</dbReference>
<dbReference type="GO" id="GO:0003677">
    <property type="term" value="F:DNA binding"/>
    <property type="evidence" value="ECO:0007669"/>
    <property type="project" value="InterPro"/>
</dbReference>